<name>A0ACB9QVP8_9MYRT</name>
<dbReference type="Proteomes" id="UP001057402">
    <property type="component" value="Chromosome 5"/>
</dbReference>
<accession>A0ACB9QVP8</accession>
<proteinExistence type="predicted"/>
<gene>
    <name evidence="1" type="ORF">MLD38_019053</name>
</gene>
<reference evidence="2" key="1">
    <citation type="journal article" date="2023" name="Front. Plant Sci.">
        <title>Chromosomal-level genome assembly of Melastoma candidum provides insights into trichome evolution.</title>
        <authorList>
            <person name="Zhong Y."/>
            <person name="Wu W."/>
            <person name="Sun C."/>
            <person name="Zou P."/>
            <person name="Liu Y."/>
            <person name="Dai S."/>
            <person name="Zhou R."/>
        </authorList>
    </citation>
    <scope>NUCLEOTIDE SEQUENCE [LARGE SCALE GENOMIC DNA]</scope>
</reference>
<evidence type="ECO:0000313" key="2">
    <source>
        <dbReference type="Proteomes" id="UP001057402"/>
    </source>
</evidence>
<dbReference type="EMBL" id="CM042884">
    <property type="protein sequence ID" value="KAI4370738.1"/>
    <property type="molecule type" value="Genomic_DNA"/>
</dbReference>
<comment type="caution">
    <text evidence="1">The sequence shown here is derived from an EMBL/GenBank/DDBJ whole genome shotgun (WGS) entry which is preliminary data.</text>
</comment>
<organism evidence="1 2">
    <name type="scientific">Melastoma candidum</name>
    <dbReference type="NCBI Taxonomy" id="119954"/>
    <lineage>
        <taxon>Eukaryota</taxon>
        <taxon>Viridiplantae</taxon>
        <taxon>Streptophyta</taxon>
        <taxon>Embryophyta</taxon>
        <taxon>Tracheophyta</taxon>
        <taxon>Spermatophyta</taxon>
        <taxon>Magnoliopsida</taxon>
        <taxon>eudicotyledons</taxon>
        <taxon>Gunneridae</taxon>
        <taxon>Pentapetalae</taxon>
        <taxon>rosids</taxon>
        <taxon>malvids</taxon>
        <taxon>Myrtales</taxon>
        <taxon>Melastomataceae</taxon>
        <taxon>Melastomatoideae</taxon>
        <taxon>Melastomateae</taxon>
        <taxon>Melastoma</taxon>
    </lineage>
</organism>
<sequence length="390" mass="43125">MRTERDDTSTDLENGRAAIQERGIFERANLPITLKFEDVVYKIKVQKPGGSGMSLTKGGNTVEKVILKGITGIVRPGEILAMLGPSGSGKTTLLTAIGGRLGGGRLEGRVMYNGRPFLNSLKRATGFVTQDDIMYPHLTVAETLMYTALLRLPKTLSKPEKSDMNHLQDKIGLLFFYSAFWGFFPMFNAIFTFPQERSMLDKERSSGMYRLSSYFLARIVGDLPMELILPTIFLTITYWMSGMHPDLVTFLRTLLTLLYSVLVAQGVGLAIGALVMDQRSATTLGSVVMLSFLLAGGYYVQKVPQFIAWIRYISISHYTYKLLLGSQFDLHSTYPCKTDPTGLCLVGEYPAVREVGLSGQAVAAIALGVMFIGYRLIAYLALMRIGVAKR</sequence>
<protein>
    <submittedName>
        <fullName evidence="1">Uncharacterized protein</fullName>
    </submittedName>
</protein>
<keyword evidence="2" id="KW-1185">Reference proteome</keyword>
<evidence type="ECO:0000313" key="1">
    <source>
        <dbReference type="EMBL" id="KAI4370738.1"/>
    </source>
</evidence>